<organism evidence="4 5">
    <name type="scientific">Leptobacterium flavescens</name>
    <dbReference type="NCBI Taxonomy" id="472055"/>
    <lineage>
        <taxon>Bacteria</taxon>
        <taxon>Pseudomonadati</taxon>
        <taxon>Bacteroidota</taxon>
        <taxon>Flavobacteriia</taxon>
        <taxon>Flavobacteriales</taxon>
        <taxon>Flavobacteriaceae</taxon>
        <taxon>Leptobacterium</taxon>
    </lineage>
</organism>
<evidence type="ECO:0000256" key="2">
    <source>
        <dbReference type="SAM" id="Phobius"/>
    </source>
</evidence>
<proteinExistence type="predicted"/>
<dbReference type="Proteomes" id="UP000468581">
    <property type="component" value="Unassembled WGS sequence"/>
</dbReference>
<keyword evidence="5" id="KW-1185">Reference proteome</keyword>
<keyword evidence="2" id="KW-1133">Transmembrane helix</keyword>
<dbReference type="RefSeq" id="WP_163606480.1">
    <property type="nucleotide sequence ID" value="NZ_JAABOO010000002.1"/>
</dbReference>
<dbReference type="PROSITE" id="PS50930">
    <property type="entry name" value="HTH_LYTTR"/>
    <property type="match status" value="1"/>
</dbReference>
<evidence type="ECO:0000259" key="3">
    <source>
        <dbReference type="PROSITE" id="PS50930"/>
    </source>
</evidence>
<dbReference type="EMBL" id="JAABOO010000002">
    <property type="protein sequence ID" value="NER13441.1"/>
    <property type="molecule type" value="Genomic_DNA"/>
</dbReference>
<feature type="transmembrane region" description="Helical" evidence="2">
    <location>
        <begin position="186"/>
        <end position="209"/>
    </location>
</feature>
<keyword evidence="2" id="KW-0472">Membrane</keyword>
<accession>A0A6P0UJ91</accession>
<keyword evidence="2" id="KW-0812">Transmembrane</keyword>
<evidence type="ECO:0000256" key="1">
    <source>
        <dbReference type="SAM" id="Coils"/>
    </source>
</evidence>
<dbReference type="AlphaFoldDB" id="A0A6P0UJ91"/>
<feature type="coiled-coil region" evidence="1">
    <location>
        <begin position="213"/>
        <end position="243"/>
    </location>
</feature>
<reference evidence="4 5" key="1">
    <citation type="submission" date="2020-01" db="EMBL/GenBank/DDBJ databases">
        <title>Leptobacterium flavescens.</title>
        <authorList>
            <person name="Wang G."/>
        </authorList>
    </citation>
    <scope>NUCLEOTIDE SEQUENCE [LARGE SCALE GENOMIC DNA]</scope>
    <source>
        <strain evidence="4 5">KCTC 22160</strain>
    </source>
</reference>
<keyword evidence="1" id="KW-0175">Coiled coil</keyword>
<protein>
    <submittedName>
        <fullName evidence="4">LytTR family transcriptional regulator</fullName>
    </submittedName>
</protein>
<evidence type="ECO:0000313" key="4">
    <source>
        <dbReference type="EMBL" id="NER13441.1"/>
    </source>
</evidence>
<feature type="transmembrane region" description="Helical" evidence="2">
    <location>
        <begin position="7"/>
        <end position="30"/>
    </location>
</feature>
<dbReference type="Gene3D" id="2.40.50.1020">
    <property type="entry name" value="LytTr DNA-binding domain"/>
    <property type="match status" value="1"/>
</dbReference>
<sequence length="372" mass="42554">MKKDKLYFFTFLAISVIFIIIAGISIRYFIQASANQLLNTQLESSKREAKEIASLISYQLASGLPKDSIINNIQKTIENTDLETGSISMFDWSGIEICNPDIKKVGQQLSPNESFVSGIKDNISSEDFYDLLMSRRQVGGIRDFGNAERESEIIYLYPVDNSDWIIAAHANITRIYTQIDGLRNTFYVIFTIMGFFIILSSVIMVRLIGSAYEKRLELKNQKLEDEIINLAKLNSALEKYQQRAIDEKPQINTVGKKTEKGKKRILTYLRNELLPVPTEEIAYIFTEHTITYVVNFDGKRSTTNNSLDELFSNLNESDFYRANRQFIIAISAIEKIIRYGNNQLKILVSPNSEVDVIISKNKAAEFKQWLNL</sequence>
<feature type="domain" description="HTH LytTR-type" evidence="3">
    <location>
        <begin position="269"/>
        <end position="372"/>
    </location>
</feature>
<gene>
    <name evidence="4" type="ORF">GWK08_08340</name>
</gene>
<dbReference type="InterPro" id="IPR007492">
    <property type="entry name" value="LytTR_DNA-bd_dom"/>
</dbReference>
<comment type="caution">
    <text evidence="4">The sequence shown here is derived from an EMBL/GenBank/DDBJ whole genome shotgun (WGS) entry which is preliminary data.</text>
</comment>
<dbReference type="SMART" id="SM00850">
    <property type="entry name" value="LytTR"/>
    <property type="match status" value="1"/>
</dbReference>
<dbReference type="GO" id="GO:0003677">
    <property type="term" value="F:DNA binding"/>
    <property type="evidence" value="ECO:0007669"/>
    <property type="project" value="InterPro"/>
</dbReference>
<dbReference type="Pfam" id="PF04397">
    <property type="entry name" value="LytTR"/>
    <property type="match status" value="1"/>
</dbReference>
<evidence type="ECO:0000313" key="5">
    <source>
        <dbReference type="Proteomes" id="UP000468581"/>
    </source>
</evidence>
<name>A0A6P0UJ91_9FLAO</name>